<dbReference type="InterPro" id="IPR028098">
    <property type="entry name" value="Glyco_trans_4-like_N"/>
</dbReference>
<sequence length="225" mass="25487">MTVLIPPYDSPADTGKTWEREGVQMENMWLGDEKSGMGVYLSLANQLARRARRLRPDVIHIFKPVGVAALAMWLLKRQPATRDLKLILDNDDWEGRGGWLDVNPYPPAQKLFMQWQERWALRAASQVTCASDVLVERTRRFRAQSGRSANDVHLLPNGPDDPLRAQVARAEARREALRAQFGWHQPIAIYTGTIPLNHDLDIAACAMRRLPDMRWVIIATGDGVT</sequence>
<evidence type="ECO:0000259" key="1">
    <source>
        <dbReference type="Pfam" id="PF13579"/>
    </source>
</evidence>
<dbReference type="AlphaFoldDB" id="A0A2M8Q8N1"/>
<feature type="domain" description="Glycosyltransferase subfamily 4-like N-terminal" evidence="1">
    <location>
        <begin position="3"/>
        <end position="158"/>
    </location>
</feature>
<evidence type="ECO:0000313" key="3">
    <source>
        <dbReference type="Proteomes" id="UP000230790"/>
    </source>
</evidence>
<dbReference type="Proteomes" id="UP000230790">
    <property type="component" value="Unassembled WGS sequence"/>
</dbReference>
<name>A0A2M8Q8N1_9CHLR</name>
<proteinExistence type="predicted"/>
<gene>
    <name evidence="2" type="ORF">CUN48_15370</name>
</gene>
<protein>
    <recommendedName>
        <fullName evidence="1">Glycosyltransferase subfamily 4-like N-terminal domain-containing protein</fullName>
    </recommendedName>
</protein>
<accession>A0A2M8Q8N1</accession>
<dbReference type="SUPFAM" id="SSF53756">
    <property type="entry name" value="UDP-Glycosyltransferase/glycogen phosphorylase"/>
    <property type="match status" value="1"/>
</dbReference>
<dbReference type="Gene3D" id="3.40.50.2000">
    <property type="entry name" value="Glycogen Phosphorylase B"/>
    <property type="match status" value="2"/>
</dbReference>
<dbReference type="Pfam" id="PF13579">
    <property type="entry name" value="Glyco_trans_4_4"/>
    <property type="match status" value="1"/>
</dbReference>
<evidence type="ECO:0000313" key="2">
    <source>
        <dbReference type="EMBL" id="PJF46130.1"/>
    </source>
</evidence>
<reference evidence="2 3" key="1">
    <citation type="submission" date="2017-11" db="EMBL/GenBank/DDBJ databases">
        <title>Evolution of Phototrophy in the Chloroflexi Phylum Driven by Horizontal Gene Transfer.</title>
        <authorList>
            <person name="Ward L.M."/>
            <person name="Hemp J."/>
            <person name="Shih P.M."/>
            <person name="Mcglynn S.E."/>
            <person name="Fischer W."/>
        </authorList>
    </citation>
    <scope>NUCLEOTIDE SEQUENCE [LARGE SCALE GENOMIC DNA]</scope>
    <source>
        <strain evidence="2">JP3_7</strain>
    </source>
</reference>
<dbReference type="EMBL" id="PGTN01000446">
    <property type="protein sequence ID" value="PJF46130.1"/>
    <property type="molecule type" value="Genomic_DNA"/>
</dbReference>
<feature type="non-terminal residue" evidence="2">
    <location>
        <position position="225"/>
    </location>
</feature>
<comment type="caution">
    <text evidence="2">The sequence shown here is derived from an EMBL/GenBank/DDBJ whole genome shotgun (WGS) entry which is preliminary data.</text>
</comment>
<organism evidence="2 3">
    <name type="scientific">Candidatus Thermofonsia Clade 3 bacterium</name>
    <dbReference type="NCBI Taxonomy" id="2364212"/>
    <lineage>
        <taxon>Bacteria</taxon>
        <taxon>Bacillati</taxon>
        <taxon>Chloroflexota</taxon>
        <taxon>Candidatus Thermofontia</taxon>
        <taxon>Candidatus Thermofonsia Clade 3</taxon>
    </lineage>
</organism>